<dbReference type="SUPFAM" id="SSF48452">
    <property type="entry name" value="TPR-like"/>
    <property type="match status" value="1"/>
</dbReference>
<protein>
    <submittedName>
        <fullName evidence="2">Uncharacterized protein</fullName>
    </submittedName>
</protein>
<dbReference type="AlphaFoldDB" id="A0A7C4GIN4"/>
<accession>A0A7C4GIN4</accession>
<dbReference type="PROSITE" id="PS50005">
    <property type="entry name" value="TPR"/>
    <property type="match status" value="1"/>
</dbReference>
<evidence type="ECO:0000313" key="2">
    <source>
        <dbReference type="EMBL" id="HGU40694.1"/>
    </source>
</evidence>
<dbReference type="InterPro" id="IPR011990">
    <property type="entry name" value="TPR-like_helical_dom_sf"/>
</dbReference>
<proteinExistence type="predicted"/>
<dbReference type="EMBL" id="DSZY01000028">
    <property type="protein sequence ID" value="HGU40694.1"/>
    <property type="molecule type" value="Genomic_DNA"/>
</dbReference>
<dbReference type="Gene3D" id="1.25.40.10">
    <property type="entry name" value="Tetratricopeptide repeat domain"/>
    <property type="match status" value="1"/>
</dbReference>
<evidence type="ECO:0000256" key="1">
    <source>
        <dbReference type="PROSITE-ProRule" id="PRU00339"/>
    </source>
</evidence>
<name>A0A7C4GIN4_9BACT</name>
<dbReference type="InterPro" id="IPR019734">
    <property type="entry name" value="TPR_rpt"/>
</dbReference>
<comment type="caution">
    <text evidence="2">The sequence shown here is derived from an EMBL/GenBank/DDBJ whole genome shotgun (WGS) entry which is preliminary data.</text>
</comment>
<keyword evidence="1" id="KW-0802">TPR repeat</keyword>
<feature type="repeat" description="TPR" evidence="1">
    <location>
        <begin position="176"/>
        <end position="209"/>
    </location>
</feature>
<dbReference type="Pfam" id="PF13181">
    <property type="entry name" value="TPR_8"/>
    <property type="match status" value="1"/>
</dbReference>
<reference evidence="2" key="1">
    <citation type="journal article" date="2020" name="mSystems">
        <title>Genome- and Community-Level Interaction Insights into Carbon Utilization and Element Cycling Functions of Hydrothermarchaeota in Hydrothermal Sediment.</title>
        <authorList>
            <person name="Zhou Z."/>
            <person name="Liu Y."/>
            <person name="Xu W."/>
            <person name="Pan J."/>
            <person name="Luo Z.H."/>
            <person name="Li M."/>
        </authorList>
    </citation>
    <scope>NUCLEOTIDE SEQUENCE [LARGE SCALE GENOMIC DNA]</scope>
    <source>
        <strain evidence="2">SpSt-609</strain>
    </source>
</reference>
<organism evidence="2">
    <name type="scientific">Fervidobacterium thailandense</name>
    <dbReference type="NCBI Taxonomy" id="1008305"/>
    <lineage>
        <taxon>Bacteria</taxon>
        <taxon>Thermotogati</taxon>
        <taxon>Thermotogota</taxon>
        <taxon>Thermotogae</taxon>
        <taxon>Thermotogales</taxon>
        <taxon>Fervidobacteriaceae</taxon>
        <taxon>Fervidobacterium</taxon>
    </lineage>
</organism>
<gene>
    <name evidence="2" type="ORF">ENT77_05805</name>
</gene>
<sequence length="236" mass="27640">MRLLVISLLLLESHFLAQSQRSEFSHKIIFLIGNRKAEELDQFLQNSDFNKLTLEERADVIIAYSELYSWGKKGFEYSAKAYELAENSIKAYPNFWKFHYAIVVVLSHRVQKNNLLAITLIGKIDYHLSEALKYGIDHWEPHFLAGVRYLEVPLFPDLKKAEELLKRALELEPNHIFTYVVLGKLYEKKGDFCKALEIYNTALKLPIRPEWKIVDEDAKNEILKRIPEVSKKCIKR</sequence>